<dbReference type="InterPro" id="IPR036388">
    <property type="entry name" value="WH-like_DNA-bd_sf"/>
</dbReference>
<name>A0A150FPA0_CLOPD</name>
<dbReference type="RefSeq" id="WP_066068692.1">
    <property type="nucleotide sequence ID" value="NZ_FRBG01000002.1"/>
</dbReference>
<organism evidence="2 4">
    <name type="scientific">Alkalithermobacter thermoalcaliphilus JW-YL-7 = DSM 7308</name>
    <dbReference type="NCBI Taxonomy" id="1121328"/>
    <lineage>
        <taxon>Bacteria</taxon>
        <taxon>Bacillati</taxon>
        <taxon>Bacillota</taxon>
        <taxon>Clostridia</taxon>
        <taxon>Peptostreptococcales</taxon>
        <taxon>Tepidibacteraceae</taxon>
        <taxon>Alkalithermobacter</taxon>
    </lineage>
</organism>
<dbReference type="EMBL" id="FRBG01000002">
    <property type="protein sequence ID" value="SHK50756.1"/>
    <property type="molecule type" value="Genomic_DNA"/>
</dbReference>
<accession>A0A150FPA0</accession>
<evidence type="ECO:0000313" key="5">
    <source>
        <dbReference type="Proteomes" id="UP000323392"/>
    </source>
</evidence>
<evidence type="ECO:0000313" key="3">
    <source>
        <dbReference type="EMBL" id="SHK50756.1"/>
    </source>
</evidence>
<evidence type="ECO:0000313" key="4">
    <source>
        <dbReference type="Proteomes" id="UP000092605"/>
    </source>
</evidence>
<evidence type="ECO:0000259" key="1">
    <source>
        <dbReference type="Pfam" id="PF13545"/>
    </source>
</evidence>
<dbReference type="GO" id="GO:0006355">
    <property type="term" value="P:regulation of DNA-templated transcription"/>
    <property type="evidence" value="ECO:0007669"/>
    <property type="project" value="InterPro"/>
</dbReference>
<dbReference type="Proteomes" id="UP000092605">
    <property type="component" value="Unassembled WGS sequence"/>
</dbReference>
<comment type="caution">
    <text evidence="2">The sequence shown here is derived from an EMBL/GenBank/DDBJ whole genome shotgun (WGS) entry which is preliminary data.</text>
</comment>
<protein>
    <submittedName>
        <fullName evidence="2">Firmicute plasmid replication family protein</fullName>
    </submittedName>
    <submittedName>
        <fullName evidence="3">Replication protein (RepL)</fullName>
    </submittedName>
</protein>
<proteinExistence type="predicted"/>
<reference evidence="3 5" key="2">
    <citation type="submission" date="2016-11" db="EMBL/GenBank/DDBJ databases">
        <authorList>
            <person name="Varghese N."/>
            <person name="Submissions S."/>
        </authorList>
    </citation>
    <scope>NUCLEOTIDE SEQUENCE [LARGE SCALE GENOMIC DNA]</scope>
    <source>
        <strain evidence="3 5">DSM 7308</strain>
    </source>
</reference>
<gene>
    <name evidence="2" type="ORF">JWYL7_0536</name>
    <name evidence="3" type="ORF">SAMN05661008_00352</name>
</gene>
<dbReference type="InterPro" id="IPR012318">
    <property type="entry name" value="HTH_CRP"/>
</dbReference>
<evidence type="ECO:0000313" key="2">
    <source>
        <dbReference type="EMBL" id="KXZ39461.1"/>
    </source>
</evidence>
<dbReference type="Pfam" id="PF13545">
    <property type="entry name" value="HTH_Crp_2"/>
    <property type="match status" value="1"/>
</dbReference>
<keyword evidence="5" id="KW-1185">Reference proteome</keyword>
<dbReference type="GO" id="GO:0003677">
    <property type="term" value="F:DNA binding"/>
    <property type="evidence" value="ECO:0007669"/>
    <property type="project" value="InterPro"/>
</dbReference>
<dbReference type="InterPro" id="IPR036390">
    <property type="entry name" value="WH_DNA-bd_sf"/>
</dbReference>
<dbReference type="EMBL" id="LSFY01000001">
    <property type="protein sequence ID" value="KXZ39461.1"/>
    <property type="molecule type" value="Genomic_DNA"/>
</dbReference>
<dbReference type="AlphaFoldDB" id="A0A150FPA0"/>
<sequence length="79" mass="9092">MNKIITNKEISIGARLLYLYLQKNKDNDNKIKEKGVRQIAQEIGTSYQSVIRYLGELEEQNLISRTTIVTNAPQIIELI</sequence>
<dbReference type="Gene3D" id="1.10.10.10">
    <property type="entry name" value="Winged helix-like DNA-binding domain superfamily/Winged helix DNA-binding domain"/>
    <property type="match status" value="1"/>
</dbReference>
<feature type="domain" description="HTH crp-type" evidence="1">
    <location>
        <begin position="35"/>
        <end position="69"/>
    </location>
</feature>
<dbReference type="Proteomes" id="UP000323392">
    <property type="component" value="Unassembled WGS sequence"/>
</dbReference>
<reference evidence="2 4" key="1">
    <citation type="submission" date="2016-02" db="EMBL/GenBank/DDBJ databases">
        <title>Draft genome sequence for Clostridium paradoxum JW-YL-7.</title>
        <authorList>
            <person name="Utturkar S.M."/>
            <person name="Lancaster A."/>
            <person name="Poole F.L."/>
            <person name="Adams M.W."/>
            <person name="Brown S.D."/>
        </authorList>
    </citation>
    <scope>NUCLEOTIDE SEQUENCE [LARGE SCALE GENOMIC DNA]</scope>
    <source>
        <strain evidence="2 4">JW-YL-7</strain>
    </source>
</reference>
<dbReference type="SUPFAM" id="SSF46785">
    <property type="entry name" value="Winged helix' DNA-binding domain"/>
    <property type="match status" value="1"/>
</dbReference>
<dbReference type="PATRIC" id="fig|1121328.3.peg.535"/>